<evidence type="ECO:0000313" key="3">
    <source>
        <dbReference type="Proteomes" id="UP001149074"/>
    </source>
</evidence>
<feature type="chain" id="PRO_5040852930" evidence="1">
    <location>
        <begin position="24"/>
        <end position="183"/>
    </location>
</feature>
<organism evidence="2 3">
    <name type="scientific">Penicillium argentinense</name>
    <dbReference type="NCBI Taxonomy" id="1131581"/>
    <lineage>
        <taxon>Eukaryota</taxon>
        <taxon>Fungi</taxon>
        <taxon>Dikarya</taxon>
        <taxon>Ascomycota</taxon>
        <taxon>Pezizomycotina</taxon>
        <taxon>Eurotiomycetes</taxon>
        <taxon>Eurotiomycetidae</taxon>
        <taxon>Eurotiales</taxon>
        <taxon>Aspergillaceae</taxon>
        <taxon>Penicillium</taxon>
    </lineage>
</organism>
<feature type="signal peptide" evidence="1">
    <location>
        <begin position="1"/>
        <end position="23"/>
    </location>
</feature>
<dbReference type="EMBL" id="JAPQKI010000005">
    <property type="protein sequence ID" value="KAJ5097820.1"/>
    <property type="molecule type" value="Genomic_DNA"/>
</dbReference>
<reference evidence="2" key="1">
    <citation type="submission" date="2022-11" db="EMBL/GenBank/DDBJ databases">
        <authorList>
            <person name="Petersen C."/>
        </authorList>
    </citation>
    <scope>NUCLEOTIDE SEQUENCE</scope>
    <source>
        <strain evidence="2">IBT 30761</strain>
    </source>
</reference>
<dbReference type="Proteomes" id="UP001149074">
    <property type="component" value="Unassembled WGS sequence"/>
</dbReference>
<sequence length="183" mass="20539">MRSTQILTILSAASVPLIPVASAALGFNCLEALHSLDPPRFARVIQENSCKAGCQPRSLDWASHGKELMRGLIEDGTVHTKINEGQEALADFMDRVFESLREKCEDKLNGGHMCQDEVQLRAMMSCVEQNSRWAELSALSAILPFISEERCELVSQYLNSVQLWEKDIPTRMQSYVNLCHDDL</sequence>
<protein>
    <submittedName>
        <fullName evidence="2">Uncharacterized protein</fullName>
    </submittedName>
</protein>
<accession>A0A9W9FCQ1</accession>
<evidence type="ECO:0000313" key="2">
    <source>
        <dbReference type="EMBL" id="KAJ5097820.1"/>
    </source>
</evidence>
<evidence type="ECO:0000256" key="1">
    <source>
        <dbReference type="SAM" id="SignalP"/>
    </source>
</evidence>
<dbReference type="GeneID" id="81356294"/>
<dbReference type="AlphaFoldDB" id="A0A9W9FCQ1"/>
<dbReference type="OrthoDB" id="4334786at2759"/>
<gene>
    <name evidence="2" type="ORF">N7532_004821</name>
</gene>
<proteinExistence type="predicted"/>
<comment type="caution">
    <text evidence="2">The sequence shown here is derived from an EMBL/GenBank/DDBJ whole genome shotgun (WGS) entry which is preliminary data.</text>
</comment>
<keyword evidence="3" id="KW-1185">Reference proteome</keyword>
<keyword evidence="1" id="KW-0732">Signal</keyword>
<reference evidence="2" key="2">
    <citation type="journal article" date="2023" name="IMA Fungus">
        <title>Comparative genomic study of the Penicillium genus elucidates a diverse pangenome and 15 lateral gene transfer events.</title>
        <authorList>
            <person name="Petersen C."/>
            <person name="Sorensen T."/>
            <person name="Nielsen M.R."/>
            <person name="Sondergaard T.E."/>
            <person name="Sorensen J.L."/>
            <person name="Fitzpatrick D.A."/>
            <person name="Frisvad J.C."/>
            <person name="Nielsen K.L."/>
        </authorList>
    </citation>
    <scope>NUCLEOTIDE SEQUENCE</scope>
    <source>
        <strain evidence="2">IBT 30761</strain>
    </source>
</reference>
<name>A0A9W9FCQ1_9EURO</name>
<dbReference type="RefSeq" id="XP_056473474.1">
    <property type="nucleotide sequence ID" value="XM_056617315.1"/>
</dbReference>